<dbReference type="InterPro" id="IPR031905">
    <property type="entry name" value="Flotillin_C"/>
</dbReference>
<organism evidence="7 8">
    <name type="scientific">Hemibagrus guttatus</name>
    <dbReference type="NCBI Taxonomy" id="175788"/>
    <lineage>
        <taxon>Eukaryota</taxon>
        <taxon>Metazoa</taxon>
        <taxon>Chordata</taxon>
        <taxon>Craniata</taxon>
        <taxon>Vertebrata</taxon>
        <taxon>Euteleostomi</taxon>
        <taxon>Actinopterygii</taxon>
        <taxon>Neopterygii</taxon>
        <taxon>Teleostei</taxon>
        <taxon>Ostariophysi</taxon>
        <taxon>Siluriformes</taxon>
        <taxon>Bagridae</taxon>
        <taxon>Hemibagrus</taxon>
    </lineage>
</organism>
<dbReference type="GO" id="GO:0002090">
    <property type="term" value="P:regulation of receptor internalization"/>
    <property type="evidence" value="ECO:0007669"/>
    <property type="project" value="TreeGrafter"/>
</dbReference>
<dbReference type="GO" id="GO:0002020">
    <property type="term" value="F:protease binding"/>
    <property type="evidence" value="ECO:0007669"/>
    <property type="project" value="TreeGrafter"/>
</dbReference>
<dbReference type="CDD" id="cd03399">
    <property type="entry name" value="SPFH_flotillin"/>
    <property type="match status" value="1"/>
</dbReference>
<evidence type="ECO:0000256" key="3">
    <source>
        <dbReference type="ARBA" id="ARBA00023136"/>
    </source>
</evidence>
<dbReference type="GO" id="GO:0045807">
    <property type="term" value="P:positive regulation of endocytosis"/>
    <property type="evidence" value="ECO:0007669"/>
    <property type="project" value="TreeGrafter"/>
</dbReference>
<name>A0AAE0VDP3_9TELE</name>
<evidence type="ECO:0000256" key="5">
    <source>
        <dbReference type="SAM" id="Coils"/>
    </source>
</evidence>
<dbReference type="Pfam" id="PF15975">
    <property type="entry name" value="Flot"/>
    <property type="match status" value="1"/>
</dbReference>
<dbReference type="PANTHER" id="PTHR13806">
    <property type="entry name" value="FLOTILLIN-RELATED"/>
    <property type="match status" value="1"/>
</dbReference>
<dbReference type="SMART" id="SM00244">
    <property type="entry name" value="PHB"/>
    <property type="match status" value="1"/>
</dbReference>
<dbReference type="GO" id="GO:0016600">
    <property type="term" value="C:flotillin complex"/>
    <property type="evidence" value="ECO:0007669"/>
    <property type="project" value="TreeGrafter"/>
</dbReference>
<dbReference type="GO" id="GO:0072659">
    <property type="term" value="P:protein localization to plasma membrane"/>
    <property type="evidence" value="ECO:0007669"/>
    <property type="project" value="TreeGrafter"/>
</dbReference>
<reference evidence="7" key="1">
    <citation type="submission" date="2023-06" db="EMBL/GenBank/DDBJ databases">
        <title>Male Hemibagrus guttatus genome.</title>
        <authorList>
            <person name="Bian C."/>
        </authorList>
    </citation>
    <scope>NUCLEOTIDE SEQUENCE</scope>
    <source>
        <strain evidence="7">Male_cb2023</strain>
        <tissue evidence="7">Muscle</tissue>
    </source>
</reference>
<feature type="domain" description="Band 7" evidence="6">
    <location>
        <begin position="137"/>
        <end position="319"/>
    </location>
</feature>
<comment type="caution">
    <text evidence="7">The sequence shown here is derived from an EMBL/GenBank/DDBJ whole genome shotgun (WGS) entry which is preliminary data.</text>
</comment>
<evidence type="ECO:0000256" key="2">
    <source>
        <dbReference type="ARBA" id="ARBA00022753"/>
    </source>
</evidence>
<sequence length="521" mass="58137">MCVNEREGSGTVRLQGEEVKKVQEFKYLGSTVQSNGECGKEVKKRVQAGPGLNMFYTCGPNEAMVVSGCCRSPPLMVAGGRVFVIPCIQQIQRISLNTLTLNVKSDKVYTRHGVPISVTGIAQVKIQGQNKEMLAAACQMFLGKSETEISHIALETLEGHQRAIIAHLTVEEIYQDRKKFSEQVFKVASSDLVNMGIGVVSYTLKDVHDDQDYLNSLGKARTAQVQRDARIGEAQYKRDAVIREAHAMQEKVSAQYKNEIEMAKSQRDYELKKAVYDMEVNSKKAESEMAYQLQVAKTKQRIEEEKMQVQVVERSQQITLQEQEITRKEKELEAKVKKPAEAEKYKLEKLAEAERLQLIMEAEAEAESIRMKGEAEAFAMEAKGRAEAEQMIKKAEAFNQYKEGAMVDMLLEKLPLMAEEISKPLSSAQKITMVSSGGSEIGAAKLTGEVLDIMVRLPQAVEKLTGVNISQFGSLGYTIMGKTADLTVVQKTIIDTLHKEVISKRFKMNCRFVISSGLQIN</sequence>
<dbReference type="InterPro" id="IPR036013">
    <property type="entry name" value="Band_7/SPFH_dom_sf"/>
</dbReference>
<dbReference type="Pfam" id="PF01145">
    <property type="entry name" value="Band_7"/>
    <property type="match status" value="1"/>
</dbReference>
<dbReference type="Gene3D" id="3.30.479.30">
    <property type="entry name" value="Band 7 domain"/>
    <property type="match status" value="1"/>
</dbReference>
<accession>A0AAE0VDP3</accession>
<keyword evidence="5" id="KW-0175">Coiled coil</keyword>
<dbReference type="PANTHER" id="PTHR13806:SF32">
    <property type="entry name" value="FLOTILLIN"/>
    <property type="match status" value="1"/>
</dbReference>
<keyword evidence="2" id="KW-0967">Endosome</keyword>
<dbReference type="AlphaFoldDB" id="A0AAE0VDP3"/>
<comment type="subcellular location">
    <subcellularLocation>
        <location evidence="4">Membrane</location>
    </subcellularLocation>
    <subcellularLocation>
        <location evidence="4">Endosome</location>
    </subcellularLocation>
</comment>
<comment type="similarity">
    <text evidence="1 4">Belongs to the band 7/mec-2 family. Flotillin subfamily.</text>
</comment>
<dbReference type="GO" id="GO:2000049">
    <property type="term" value="P:positive regulation of cell-cell adhesion mediated by cadherin"/>
    <property type="evidence" value="ECO:0007669"/>
    <property type="project" value="TreeGrafter"/>
</dbReference>
<dbReference type="GO" id="GO:0005768">
    <property type="term" value="C:endosome"/>
    <property type="evidence" value="ECO:0007669"/>
    <property type="project" value="UniProtKB-SubCell"/>
</dbReference>
<dbReference type="InterPro" id="IPR027705">
    <property type="entry name" value="Flotillin_fam"/>
</dbReference>
<dbReference type="FunFam" id="3.30.479.30:FF:000003">
    <property type="entry name" value="Flotillin 2"/>
    <property type="match status" value="1"/>
</dbReference>
<evidence type="ECO:0000313" key="8">
    <source>
        <dbReference type="Proteomes" id="UP001274896"/>
    </source>
</evidence>
<proteinExistence type="inferred from homology"/>
<gene>
    <name evidence="7" type="ORF">QTP70_003952</name>
</gene>
<dbReference type="GO" id="GO:1901890">
    <property type="term" value="P:positive regulation of cell junction assembly"/>
    <property type="evidence" value="ECO:0007669"/>
    <property type="project" value="TreeGrafter"/>
</dbReference>
<dbReference type="SUPFAM" id="SSF117892">
    <property type="entry name" value="Band 7/SPFH domain"/>
    <property type="match status" value="1"/>
</dbReference>
<protein>
    <recommendedName>
        <fullName evidence="4">Flotillin</fullName>
    </recommendedName>
</protein>
<evidence type="ECO:0000313" key="7">
    <source>
        <dbReference type="EMBL" id="KAK3550727.1"/>
    </source>
</evidence>
<feature type="coiled-coil region" evidence="5">
    <location>
        <begin position="295"/>
        <end position="338"/>
    </location>
</feature>
<evidence type="ECO:0000256" key="1">
    <source>
        <dbReference type="ARBA" id="ARBA00007161"/>
    </source>
</evidence>
<comment type="subunit">
    <text evidence="4">Heterooligomeric complex.</text>
</comment>
<evidence type="ECO:0000256" key="4">
    <source>
        <dbReference type="RuleBase" id="RU366054"/>
    </source>
</evidence>
<dbReference type="InterPro" id="IPR001107">
    <property type="entry name" value="Band_7"/>
</dbReference>
<evidence type="ECO:0000259" key="6">
    <source>
        <dbReference type="SMART" id="SM00244"/>
    </source>
</evidence>
<dbReference type="EMBL" id="JAUCMX010000003">
    <property type="protein sequence ID" value="KAK3550727.1"/>
    <property type="molecule type" value="Genomic_DNA"/>
</dbReference>
<keyword evidence="8" id="KW-1185">Reference proteome</keyword>
<dbReference type="Proteomes" id="UP001274896">
    <property type="component" value="Unassembled WGS sequence"/>
</dbReference>
<dbReference type="GO" id="GO:0070528">
    <property type="term" value="P:protein kinase C signaling"/>
    <property type="evidence" value="ECO:0007669"/>
    <property type="project" value="TreeGrafter"/>
</dbReference>
<keyword evidence="3 4" id="KW-0472">Membrane</keyword>